<evidence type="ECO:0000256" key="2">
    <source>
        <dbReference type="SAM" id="Phobius"/>
    </source>
</evidence>
<reference evidence="4 6" key="2">
    <citation type="submission" date="2018-12" db="EMBL/GenBank/DDBJ databases">
        <authorList>
            <consortium name="Pathogen Informatics"/>
        </authorList>
    </citation>
    <scope>NUCLEOTIDE SEQUENCE [LARGE SCALE GENOMIC DNA]</scope>
    <source>
        <strain evidence="4 6">NCTC12735</strain>
        <plasmid evidence="6">24</plasmid>
    </source>
</reference>
<feature type="transmembrane region" description="Helical" evidence="2">
    <location>
        <begin position="21"/>
        <end position="41"/>
    </location>
</feature>
<evidence type="ECO:0000313" key="4">
    <source>
        <dbReference type="EMBL" id="VEH86082.1"/>
    </source>
</evidence>
<dbReference type="STRING" id="45056.Lade_1909"/>
<feature type="coiled-coil region" evidence="1">
    <location>
        <begin position="47"/>
        <end position="107"/>
    </location>
</feature>
<evidence type="ECO:0000313" key="3">
    <source>
        <dbReference type="EMBL" id="KTC64615.1"/>
    </source>
</evidence>
<evidence type="ECO:0008006" key="7">
    <source>
        <dbReference type="Google" id="ProtNLM"/>
    </source>
</evidence>
<dbReference type="AlphaFoldDB" id="A0A0W0R0L3"/>
<keyword evidence="2" id="KW-0812">Transmembrane</keyword>
<evidence type="ECO:0000313" key="6">
    <source>
        <dbReference type="Proteomes" id="UP000281170"/>
    </source>
</evidence>
<keyword evidence="2" id="KW-1133">Transmembrane helix</keyword>
<dbReference type="Proteomes" id="UP000281170">
    <property type="component" value="Plasmid 24"/>
</dbReference>
<sequence>MRESFIKLRFRIDRMAFRERLVLISSLLFFILCMWFLLSFLPQNGNLNTLSQKIAEENKKTAEVLQKKENIEKLAKENTVIKLVQKYKDLKKEEAILDQKLMRYDQRFISNRELARLLYSMLLQTRGVSIESFSNIDHMAEREAKIMNTAIPAAASSSTSHRNNNLLPGTTSNDLVGKLPPERTQYKLTLKGNYFSILNYLARLERLKWQLYWDKLEYKVEQYPTGIATIEFYTLKPTNAGSLPSSATSSGTPND</sequence>
<evidence type="ECO:0000256" key="1">
    <source>
        <dbReference type="SAM" id="Coils"/>
    </source>
</evidence>
<keyword evidence="1" id="KW-0175">Coiled coil</keyword>
<gene>
    <name evidence="3" type="ORF">Lade_1909</name>
    <name evidence="4" type="ORF">NCTC12735_01729</name>
</gene>
<geneLocation type="plasmid" evidence="4 6">
    <name>24</name>
</geneLocation>
<keyword evidence="5" id="KW-1185">Reference proteome</keyword>
<dbReference type="EMBL" id="LR134433">
    <property type="protein sequence ID" value="VEH86082.1"/>
    <property type="molecule type" value="Genomic_DNA"/>
</dbReference>
<accession>A0A0W0R0L3</accession>
<reference evidence="3 5" key="1">
    <citation type="submission" date="2015-11" db="EMBL/GenBank/DDBJ databases">
        <title>Identification of large and diverse effector repertoires of 38 Legionella species.</title>
        <authorList>
            <person name="Burstein D."/>
            <person name="Amaro F."/>
            <person name="Zusman T."/>
            <person name="Lifshitz Z."/>
            <person name="Cohen O."/>
            <person name="Gilbert J.A."/>
            <person name="Pupko T."/>
            <person name="Shuman H.A."/>
            <person name="Segal G."/>
        </authorList>
    </citation>
    <scope>NUCLEOTIDE SEQUENCE [LARGE SCALE GENOMIC DNA]</scope>
    <source>
        <strain evidence="3 5">1762-AUS-E</strain>
    </source>
</reference>
<name>A0A0W0R0L3_9GAMM</name>
<dbReference type="EMBL" id="LNKA01000019">
    <property type="protein sequence ID" value="KTC64615.1"/>
    <property type="molecule type" value="Genomic_DNA"/>
</dbReference>
<dbReference type="PATRIC" id="fig|45056.6.peg.1971"/>
<dbReference type="Proteomes" id="UP000054859">
    <property type="component" value="Unassembled WGS sequence"/>
</dbReference>
<keyword evidence="2" id="KW-0472">Membrane</keyword>
<protein>
    <recommendedName>
        <fullName evidence="7">MSHA biogenesis protein MshJ</fullName>
    </recommendedName>
</protein>
<evidence type="ECO:0000313" key="5">
    <source>
        <dbReference type="Proteomes" id="UP000054859"/>
    </source>
</evidence>
<dbReference type="KEGG" id="ladl:NCTC12735_01729"/>
<proteinExistence type="predicted"/>
<organism evidence="3 5">
    <name type="scientific">Legionella adelaidensis</name>
    <dbReference type="NCBI Taxonomy" id="45056"/>
    <lineage>
        <taxon>Bacteria</taxon>
        <taxon>Pseudomonadati</taxon>
        <taxon>Pseudomonadota</taxon>
        <taxon>Gammaproteobacteria</taxon>
        <taxon>Legionellales</taxon>
        <taxon>Legionellaceae</taxon>
        <taxon>Legionella</taxon>
    </lineage>
</organism>
<keyword evidence="4" id="KW-0614">Plasmid</keyword>